<dbReference type="GO" id="GO:0008967">
    <property type="term" value="F:phosphoglycolate phosphatase activity"/>
    <property type="evidence" value="ECO:0007669"/>
    <property type="project" value="TreeGrafter"/>
</dbReference>
<dbReference type="GO" id="GO:0005829">
    <property type="term" value="C:cytosol"/>
    <property type="evidence" value="ECO:0007669"/>
    <property type="project" value="TreeGrafter"/>
</dbReference>
<dbReference type="RefSeq" id="WP_229784300.1">
    <property type="nucleotide sequence ID" value="NZ_BMQB01000011.1"/>
</dbReference>
<dbReference type="PANTHER" id="PTHR43434">
    <property type="entry name" value="PHOSPHOGLYCOLATE PHOSPHATASE"/>
    <property type="match status" value="1"/>
</dbReference>
<sequence>MTGTLVLWDIDQTLVNVSALSRALYERAFRQLTGTPLRELAEMAGRTEHAILSETLNRHGIAEDAALLAAGYAALADAAAELRDDFRRLGRALPGAAGALAALAGVAHQTVVTGNLRPVAEIKLGAFDLGGHIDFAVGGYGSDGARRAALVRLARQRARDRLGTAFDADRVVVVGDTPLDIEAAHEAGVRSIGVATGGSSAAVLAAARPTVLLPDLRDADRLRAAVLGGDR</sequence>
<dbReference type="Pfam" id="PF12710">
    <property type="entry name" value="HAD"/>
    <property type="match status" value="1"/>
</dbReference>
<dbReference type="InterPro" id="IPR036412">
    <property type="entry name" value="HAD-like_sf"/>
</dbReference>
<dbReference type="PANTHER" id="PTHR43434:SF1">
    <property type="entry name" value="PHOSPHOGLYCOLATE PHOSPHATASE"/>
    <property type="match status" value="1"/>
</dbReference>
<dbReference type="InterPro" id="IPR023198">
    <property type="entry name" value="PGP-like_dom2"/>
</dbReference>
<dbReference type="Proteomes" id="UP000649739">
    <property type="component" value="Unassembled WGS sequence"/>
</dbReference>
<dbReference type="GO" id="GO:0006281">
    <property type="term" value="P:DNA repair"/>
    <property type="evidence" value="ECO:0007669"/>
    <property type="project" value="TreeGrafter"/>
</dbReference>
<dbReference type="Gene3D" id="3.40.50.1000">
    <property type="entry name" value="HAD superfamily/HAD-like"/>
    <property type="match status" value="1"/>
</dbReference>
<comment type="caution">
    <text evidence="1">The sequence shown here is derived from an EMBL/GenBank/DDBJ whole genome shotgun (WGS) entry which is preliminary data.</text>
</comment>
<dbReference type="EMBL" id="BMQB01000011">
    <property type="protein sequence ID" value="GGK07367.1"/>
    <property type="molecule type" value="Genomic_DNA"/>
</dbReference>
<dbReference type="SFLD" id="SFLDG01129">
    <property type="entry name" value="C1.5:_HAD__Beta-PGM__Phosphata"/>
    <property type="match status" value="1"/>
</dbReference>
<accession>A0A8J3BGE1</accession>
<evidence type="ECO:0000313" key="2">
    <source>
        <dbReference type="Proteomes" id="UP000649739"/>
    </source>
</evidence>
<name>A0A8J3BGE1_9ACTN</name>
<protein>
    <submittedName>
        <fullName evidence="1">Haloacid dehalogenase</fullName>
    </submittedName>
</protein>
<dbReference type="Gene3D" id="1.10.150.240">
    <property type="entry name" value="Putative phosphatase, domain 2"/>
    <property type="match status" value="1"/>
</dbReference>
<gene>
    <name evidence="1" type="ORF">GCM10010123_41590</name>
</gene>
<dbReference type="AlphaFoldDB" id="A0A8J3BGE1"/>
<evidence type="ECO:0000313" key="1">
    <source>
        <dbReference type="EMBL" id="GGK07367.1"/>
    </source>
</evidence>
<reference evidence="1" key="2">
    <citation type="submission" date="2020-09" db="EMBL/GenBank/DDBJ databases">
        <authorList>
            <person name="Sun Q."/>
            <person name="Ohkuma M."/>
        </authorList>
    </citation>
    <scope>NUCLEOTIDE SEQUENCE</scope>
    <source>
        <strain evidence="1">JCM 3090</strain>
    </source>
</reference>
<organism evidence="1 2">
    <name type="scientific">Pilimelia anulata</name>
    <dbReference type="NCBI Taxonomy" id="53371"/>
    <lineage>
        <taxon>Bacteria</taxon>
        <taxon>Bacillati</taxon>
        <taxon>Actinomycetota</taxon>
        <taxon>Actinomycetes</taxon>
        <taxon>Micromonosporales</taxon>
        <taxon>Micromonosporaceae</taxon>
        <taxon>Pilimelia</taxon>
    </lineage>
</organism>
<dbReference type="SUPFAM" id="SSF56784">
    <property type="entry name" value="HAD-like"/>
    <property type="match status" value="1"/>
</dbReference>
<dbReference type="InterPro" id="IPR050155">
    <property type="entry name" value="HAD-like_hydrolase_sf"/>
</dbReference>
<dbReference type="InterPro" id="IPR023214">
    <property type="entry name" value="HAD_sf"/>
</dbReference>
<keyword evidence="2" id="KW-1185">Reference proteome</keyword>
<proteinExistence type="predicted"/>
<dbReference type="SFLD" id="SFLDS00003">
    <property type="entry name" value="Haloacid_Dehalogenase"/>
    <property type="match status" value="1"/>
</dbReference>
<reference evidence="1" key="1">
    <citation type="journal article" date="2014" name="Int. J. Syst. Evol. Microbiol.">
        <title>Complete genome sequence of Corynebacterium casei LMG S-19264T (=DSM 44701T), isolated from a smear-ripened cheese.</title>
        <authorList>
            <consortium name="US DOE Joint Genome Institute (JGI-PGF)"/>
            <person name="Walter F."/>
            <person name="Albersmeier A."/>
            <person name="Kalinowski J."/>
            <person name="Ruckert C."/>
        </authorList>
    </citation>
    <scope>NUCLEOTIDE SEQUENCE</scope>
    <source>
        <strain evidence="1">JCM 3090</strain>
    </source>
</reference>